<organism evidence="1 2">
    <name type="scientific">Oceanidesulfovibrio indonesiensis</name>
    <dbReference type="NCBI Taxonomy" id="54767"/>
    <lineage>
        <taxon>Bacteria</taxon>
        <taxon>Pseudomonadati</taxon>
        <taxon>Thermodesulfobacteriota</taxon>
        <taxon>Desulfovibrionia</taxon>
        <taxon>Desulfovibrionales</taxon>
        <taxon>Desulfovibrionaceae</taxon>
        <taxon>Oceanidesulfovibrio</taxon>
    </lineage>
</organism>
<keyword evidence="2" id="KW-1185">Reference proteome</keyword>
<gene>
    <name evidence="1" type="ORF">DPQ33_10865</name>
</gene>
<sequence length="174" mass="18096">MRLLGVVLVWAAILCALGLFLMGRDRPARTVAPAAVESGSGSAFDSAGYTLEITPSFAPAPDSFALPGDPLARSGLVVSRNGHILYTYENGGEQGATIELHPAPGIEPGLVEYLVEASAVQDANGSPQSAALRVRLLHYGGTLAEKTFWSDPGGLIRGVLRVSIETPEGMDHGG</sequence>
<dbReference type="EMBL" id="QMIE01000009">
    <property type="protein sequence ID" value="TVM16901.1"/>
    <property type="molecule type" value="Genomic_DNA"/>
</dbReference>
<comment type="caution">
    <text evidence="1">The sequence shown here is derived from an EMBL/GenBank/DDBJ whole genome shotgun (WGS) entry which is preliminary data.</text>
</comment>
<name>A0A7M3MDV8_9BACT</name>
<dbReference type="RefSeq" id="WP_144303246.1">
    <property type="nucleotide sequence ID" value="NZ_QMIE01000009.1"/>
</dbReference>
<dbReference type="AlphaFoldDB" id="A0A7M3MDV8"/>
<evidence type="ECO:0000313" key="2">
    <source>
        <dbReference type="Proteomes" id="UP000448292"/>
    </source>
</evidence>
<proteinExistence type="predicted"/>
<protein>
    <submittedName>
        <fullName evidence="1">Uncharacterized protein</fullName>
    </submittedName>
</protein>
<accession>A0A7M3MDV8</accession>
<dbReference type="Proteomes" id="UP000448292">
    <property type="component" value="Unassembled WGS sequence"/>
</dbReference>
<reference evidence="1 2" key="1">
    <citation type="submission" date="2018-06" db="EMBL/GenBank/DDBJ databases">
        <title>Complete genome of Desulfovibrio indonesiensis P37SLT.</title>
        <authorList>
            <person name="Crispim J.S."/>
            <person name="Vidigal P.M.P."/>
            <person name="Silva L.C.F."/>
            <person name="Laguardia C.N."/>
            <person name="Araujo L.C."/>
            <person name="Dias R.S."/>
            <person name="Sousa M.P."/>
            <person name="Paula S.O."/>
            <person name="Silva C."/>
        </authorList>
    </citation>
    <scope>NUCLEOTIDE SEQUENCE [LARGE SCALE GENOMIC DNA]</scope>
    <source>
        <strain evidence="1 2">P37SLT</strain>
    </source>
</reference>
<evidence type="ECO:0000313" key="1">
    <source>
        <dbReference type="EMBL" id="TVM16901.1"/>
    </source>
</evidence>
<dbReference type="OrthoDB" id="5396913at2"/>